<dbReference type="GO" id="GO:0006281">
    <property type="term" value="P:DNA repair"/>
    <property type="evidence" value="ECO:0007669"/>
    <property type="project" value="TreeGrafter"/>
</dbReference>
<evidence type="ECO:0000313" key="1">
    <source>
        <dbReference type="EMBL" id="WEW55437.1"/>
    </source>
</evidence>
<keyword evidence="1" id="KW-0808">Transferase</keyword>
<dbReference type="GO" id="GO:0046404">
    <property type="term" value="F:ATP-dependent polydeoxyribonucleotide 5'-hydroxyl-kinase activity"/>
    <property type="evidence" value="ECO:0007669"/>
    <property type="project" value="TreeGrafter"/>
</dbReference>
<name>A0AAF0IG28_9EURO</name>
<dbReference type="AlphaFoldDB" id="A0AAF0IG28"/>
<dbReference type="SUPFAM" id="SSF56784">
    <property type="entry name" value="HAD-like"/>
    <property type="match status" value="1"/>
</dbReference>
<protein>
    <submittedName>
        <fullName evidence="1">DNA kinase/phosphatase Pnk1</fullName>
    </submittedName>
</protein>
<dbReference type="InterPro" id="IPR036412">
    <property type="entry name" value="HAD-like_sf"/>
</dbReference>
<dbReference type="Pfam" id="PF08645">
    <property type="entry name" value="PNK3P"/>
    <property type="match status" value="1"/>
</dbReference>
<dbReference type="PANTHER" id="PTHR12083:SF9">
    <property type="entry name" value="BIFUNCTIONAL POLYNUCLEOTIDE PHOSPHATASE_KINASE"/>
    <property type="match status" value="1"/>
</dbReference>
<dbReference type="GO" id="GO:0003690">
    <property type="term" value="F:double-stranded DNA binding"/>
    <property type="evidence" value="ECO:0007669"/>
    <property type="project" value="TreeGrafter"/>
</dbReference>
<keyword evidence="2" id="KW-1185">Reference proteome</keyword>
<evidence type="ECO:0000313" key="2">
    <source>
        <dbReference type="Proteomes" id="UP001219355"/>
    </source>
</evidence>
<dbReference type="PANTHER" id="PTHR12083">
    <property type="entry name" value="BIFUNCTIONAL POLYNUCLEOTIDE PHOSPHATASE/KINASE"/>
    <property type="match status" value="1"/>
</dbReference>
<dbReference type="Pfam" id="PF13671">
    <property type="entry name" value="AAA_33"/>
    <property type="match status" value="1"/>
</dbReference>
<sequence length="341" mass="38383">MAILMANGSCFFRYRIVVITNQKKVLLKKVSKGGIGDSKSLSIFKTKVASVMKSLGVPLSVYAATEYDEFRKPRTGMWKAMLDDYDLDVEGALDLEGSIFVGDAAGRPGDHSCVDRNFAANIGIQFNTPEEFFRGEPIQPVQVFDPKHFIRDMTSASLAFTKSHGQELVILCGSPGAGKSTFYWKYLQPLKYERVNQDILKSVSMELFAFVVIHILRSLAKIDAPLVAKEYLKAGKPVAIDPETRAHWVKLAKEHNVPVRCIYLSTPQSICKHNNAVRAANPKLESINPENRTFIPNVAFGDFTRRFQEPQISEGFQDITRVDFQFEGDPTAREMWAQHWI</sequence>
<organism evidence="1 2">
    <name type="scientific">Emydomyces testavorans</name>
    <dbReference type="NCBI Taxonomy" id="2070801"/>
    <lineage>
        <taxon>Eukaryota</taxon>
        <taxon>Fungi</taxon>
        <taxon>Dikarya</taxon>
        <taxon>Ascomycota</taxon>
        <taxon>Pezizomycotina</taxon>
        <taxon>Eurotiomycetes</taxon>
        <taxon>Eurotiomycetidae</taxon>
        <taxon>Onygenales</taxon>
        <taxon>Nannizziopsiaceae</taxon>
        <taxon>Emydomyces</taxon>
    </lineage>
</organism>
<dbReference type="NCBIfam" id="TIGR01662">
    <property type="entry name" value="HAD-SF-IIIA"/>
    <property type="match status" value="1"/>
</dbReference>
<proteinExistence type="predicted"/>
<dbReference type="InterPro" id="IPR013954">
    <property type="entry name" value="PNK3P"/>
</dbReference>
<dbReference type="InterPro" id="IPR023214">
    <property type="entry name" value="HAD_sf"/>
</dbReference>
<dbReference type="Proteomes" id="UP001219355">
    <property type="component" value="Chromosome 1"/>
</dbReference>
<reference evidence="1" key="1">
    <citation type="submission" date="2023-03" db="EMBL/GenBank/DDBJ databases">
        <title>Emydomyces testavorans Genome Sequence.</title>
        <authorList>
            <person name="Hoyer L."/>
        </authorList>
    </citation>
    <scope>NUCLEOTIDE SEQUENCE</scope>
    <source>
        <strain evidence="1">16-2883</strain>
    </source>
</reference>
<accession>A0AAF0IG28</accession>
<dbReference type="InterPro" id="IPR027417">
    <property type="entry name" value="P-loop_NTPase"/>
</dbReference>
<dbReference type="GO" id="GO:0046403">
    <property type="term" value="F:polynucleotide 3'-phosphatase activity"/>
    <property type="evidence" value="ECO:0007669"/>
    <property type="project" value="TreeGrafter"/>
</dbReference>
<dbReference type="SUPFAM" id="SSF52540">
    <property type="entry name" value="P-loop containing nucleoside triphosphate hydrolases"/>
    <property type="match status" value="1"/>
</dbReference>
<keyword evidence="1" id="KW-0418">Kinase</keyword>
<dbReference type="EMBL" id="CP120627">
    <property type="protein sequence ID" value="WEW55437.1"/>
    <property type="molecule type" value="Genomic_DNA"/>
</dbReference>
<gene>
    <name evidence="1" type="primary">pnk1_2</name>
    <name evidence="1" type="ORF">PRK78_000868</name>
</gene>
<dbReference type="InterPro" id="IPR006549">
    <property type="entry name" value="HAD-SF_hydro_IIIA"/>
</dbReference>
<dbReference type="Gene3D" id="3.40.50.300">
    <property type="entry name" value="P-loop containing nucleotide triphosphate hydrolases"/>
    <property type="match status" value="1"/>
</dbReference>
<dbReference type="Gene3D" id="3.40.50.1000">
    <property type="entry name" value="HAD superfamily/HAD-like"/>
    <property type="match status" value="1"/>
</dbReference>